<name>A0A2N9LLE0_9BACT</name>
<proteinExistence type="predicted"/>
<protein>
    <submittedName>
        <fullName evidence="1">Uncharacterized protein</fullName>
    </submittedName>
</protein>
<evidence type="ECO:0000313" key="2">
    <source>
        <dbReference type="Proteomes" id="UP000239735"/>
    </source>
</evidence>
<gene>
    <name evidence="1" type="ORF">SBA5_410026</name>
</gene>
<sequence length="170" mass="19016">MWTPKTTSYLVRSSHRAFAVDGIALKEYLGDCKAFLQNRGLPGHPSCENSRAGVRSNGIGDVVPQASIHIMIVADLTHSDARDKIVAGKLVKQFLRNAVWLRQRGWMIYFGNQKESPFFLDYSGNLREGPTDIIHVVEGIEACHKVKMLVIKWDVLGRSTNILHLMRSGA</sequence>
<organism evidence="1 2">
    <name type="scientific">Candidatus Sulfuritelmatomonas gaucii</name>
    <dbReference type="NCBI Taxonomy" id="2043161"/>
    <lineage>
        <taxon>Bacteria</taxon>
        <taxon>Pseudomonadati</taxon>
        <taxon>Acidobacteriota</taxon>
        <taxon>Terriglobia</taxon>
        <taxon>Terriglobales</taxon>
        <taxon>Acidobacteriaceae</taxon>
        <taxon>Candidatus Sulfuritelmatomonas</taxon>
    </lineage>
</organism>
<reference evidence="2" key="1">
    <citation type="submission" date="2018-02" db="EMBL/GenBank/DDBJ databases">
        <authorList>
            <person name="Hausmann B."/>
        </authorList>
    </citation>
    <scope>NUCLEOTIDE SEQUENCE [LARGE SCALE GENOMIC DNA]</scope>
    <source>
        <strain evidence="2">Peat soil MAG SbA5</strain>
    </source>
</reference>
<dbReference type="EMBL" id="OKRB01000099">
    <property type="protein sequence ID" value="SPE23984.1"/>
    <property type="molecule type" value="Genomic_DNA"/>
</dbReference>
<accession>A0A2N9LLE0</accession>
<evidence type="ECO:0000313" key="1">
    <source>
        <dbReference type="EMBL" id="SPE23984.1"/>
    </source>
</evidence>
<dbReference type="AlphaFoldDB" id="A0A2N9LLE0"/>
<dbReference type="Proteomes" id="UP000239735">
    <property type="component" value="Unassembled WGS sequence"/>
</dbReference>